<dbReference type="PANTHER" id="PTHR19143">
    <property type="entry name" value="FIBRINOGEN/TENASCIN/ANGIOPOEITIN"/>
    <property type="match status" value="1"/>
</dbReference>
<dbReference type="NCBIfam" id="NF040941">
    <property type="entry name" value="GGGWT_bact"/>
    <property type="match status" value="1"/>
</dbReference>
<feature type="chain" id="PRO_5042431134" description="Fibrinogen C-terminal domain-containing protein" evidence="2">
    <location>
        <begin position="20"/>
        <end position="562"/>
    </location>
</feature>
<dbReference type="InterPro" id="IPR014716">
    <property type="entry name" value="Fibrinogen_a/b/g_C_1"/>
</dbReference>
<dbReference type="SUPFAM" id="SSF56496">
    <property type="entry name" value="Fibrinogen C-terminal domain-like"/>
    <property type="match status" value="1"/>
</dbReference>
<dbReference type="InterPro" id="IPR050373">
    <property type="entry name" value="Fibrinogen_C-term_domain"/>
</dbReference>
<dbReference type="PANTHER" id="PTHR19143:SF327">
    <property type="entry name" value="FI21813P1-RELATED"/>
    <property type="match status" value="1"/>
</dbReference>
<dbReference type="EnsemblMetazoa" id="G20212.1">
    <property type="protein sequence ID" value="G20212.1:cds"/>
    <property type="gene ID" value="G20212"/>
</dbReference>
<dbReference type="InterPro" id="IPR036056">
    <property type="entry name" value="Fibrinogen-like_C"/>
</dbReference>
<reference evidence="4" key="1">
    <citation type="submission" date="2022-08" db="UniProtKB">
        <authorList>
            <consortium name="EnsemblMetazoa"/>
        </authorList>
    </citation>
    <scope>IDENTIFICATION</scope>
    <source>
        <strain evidence="4">05x7-T-G4-1.051#20</strain>
    </source>
</reference>
<keyword evidence="5" id="KW-1185">Reference proteome</keyword>
<dbReference type="FunFam" id="3.90.215.10:FF:000001">
    <property type="entry name" value="Tenascin isoform 1"/>
    <property type="match status" value="1"/>
</dbReference>
<dbReference type="InterPro" id="IPR002181">
    <property type="entry name" value="Fibrinogen_a/b/g_C_dom"/>
</dbReference>
<feature type="signal peptide" evidence="2">
    <location>
        <begin position="1"/>
        <end position="19"/>
    </location>
</feature>
<dbReference type="SMART" id="SM00186">
    <property type="entry name" value="FBG"/>
    <property type="match status" value="1"/>
</dbReference>
<keyword evidence="1" id="KW-1015">Disulfide bond</keyword>
<dbReference type="PROSITE" id="PS51406">
    <property type="entry name" value="FIBRINOGEN_C_2"/>
    <property type="match status" value="1"/>
</dbReference>
<dbReference type="Pfam" id="PF00147">
    <property type="entry name" value="Fibrinogen_C"/>
    <property type="match status" value="1"/>
</dbReference>
<accession>A0A8W8JT17</accession>
<dbReference type="AlphaFoldDB" id="A0A8W8JT17"/>
<dbReference type="EnsemblMetazoa" id="G20212.3">
    <property type="protein sequence ID" value="G20212.3:cds"/>
    <property type="gene ID" value="G20212"/>
</dbReference>
<proteinExistence type="predicted"/>
<dbReference type="Proteomes" id="UP000005408">
    <property type="component" value="Unassembled WGS sequence"/>
</dbReference>
<sequence>MDRLFGILIWSILFVSMYGHVLFDNGDDTQTSALNFIKVGLQQYRQGIERMMLKKLKQNEDTMVKMLNSLIGTTTNSIVGEEMVSTSATVEDLKSIKTKARTIDGQENTLNLTTTEYRSNGNLNRKEFTYLLRFINESMYDIQNDQRLFRQEMLSLTTSLYRKVDGKIGDLISATQAEQRLLRKEMKFSGSNVSENVDEKTSQTEQELLSKTIESLSTNLSGKIDESLSNIQTEQQLFRHEILSVTANLTKKVDKLLSNRDKGTLRKEFDVLSDQFQKDLAAKHSEFDSVLNTANQTVSVCTKEIGEKFDNLQTNLEKLLIEETVKTENFTLVFGYKLSELELRYLEMHYDCDDILKKYSRKREINGVYNIMGFFKKKKAVYCDMTTDNGGWTVIQRRVNGSVDFYRNWAEYKDGFGYADHEYWIGNDMLHRLTSMNPQELRVDMERFNGEKAYAVYSYFSVGDEASKYQLQVTGYSGNAGDSLDYNNNMMFTTLDQDNDRNRLNCAAYMRSAWWFNDCSRTNPNGQYTDSEKTGSICITWKLWKDSYISLKSIQLMIRPRA</sequence>
<protein>
    <recommendedName>
        <fullName evidence="3">Fibrinogen C-terminal domain-containing protein</fullName>
    </recommendedName>
</protein>
<evidence type="ECO:0000259" key="3">
    <source>
        <dbReference type="PROSITE" id="PS51406"/>
    </source>
</evidence>
<organism evidence="4 5">
    <name type="scientific">Magallana gigas</name>
    <name type="common">Pacific oyster</name>
    <name type="synonym">Crassostrea gigas</name>
    <dbReference type="NCBI Taxonomy" id="29159"/>
    <lineage>
        <taxon>Eukaryota</taxon>
        <taxon>Metazoa</taxon>
        <taxon>Spiralia</taxon>
        <taxon>Lophotrochozoa</taxon>
        <taxon>Mollusca</taxon>
        <taxon>Bivalvia</taxon>
        <taxon>Autobranchia</taxon>
        <taxon>Pteriomorphia</taxon>
        <taxon>Ostreida</taxon>
        <taxon>Ostreoidea</taxon>
        <taxon>Ostreidae</taxon>
        <taxon>Magallana</taxon>
    </lineage>
</organism>
<dbReference type="EnsemblMetazoa" id="G20212.2">
    <property type="protein sequence ID" value="G20212.2:cds"/>
    <property type="gene ID" value="G20212"/>
</dbReference>
<dbReference type="CDD" id="cd00087">
    <property type="entry name" value="FReD"/>
    <property type="match status" value="1"/>
</dbReference>
<evidence type="ECO:0000313" key="5">
    <source>
        <dbReference type="Proteomes" id="UP000005408"/>
    </source>
</evidence>
<evidence type="ECO:0000313" key="4">
    <source>
        <dbReference type="EnsemblMetazoa" id="G20212.3:cds"/>
    </source>
</evidence>
<dbReference type="GO" id="GO:0005615">
    <property type="term" value="C:extracellular space"/>
    <property type="evidence" value="ECO:0007669"/>
    <property type="project" value="TreeGrafter"/>
</dbReference>
<keyword evidence="2" id="KW-0732">Signal</keyword>
<feature type="domain" description="Fibrinogen C-terminal" evidence="3">
    <location>
        <begin position="343"/>
        <end position="562"/>
    </location>
</feature>
<evidence type="ECO:0000256" key="1">
    <source>
        <dbReference type="ARBA" id="ARBA00023157"/>
    </source>
</evidence>
<name>A0A8W8JT17_MAGGI</name>
<dbReference type="Gene3D" id="3.90.215.10">
    <property type="entry name" value="Gamma Fibrinogen, chain A, domain 1"/>
    <property type="match status" value="1"/>
</dbReference>
<evidence type="ECO:0000256" key="2">
    <source>
        <dbReference type="SAM" id="SignalP"/>
    </source>
</evidence>